<proteinExistence type="inferred from homology"/>
<dbReference type="VEuPathDB" id="FungiDB:T552_02665"/>
<evidence type="ECO:0000313" key="5">
    <source>
        <dbReference type="Proteomes" id="UP000054454"/>
    </source>
</evidence>
<comment type="similarity">
    <text evidence="1">Belongs to the AB hydrolase superfamily.</text>
</comment>
<sequence length="203" mass="22947">MAKDVVKLIEDQSLKSVILLGHSMGAKTCMAIGLMYPTLVESMILLDNAPVHTSVDPNLVKYIEQMNMVQRACVKKKKEADSMLQASIEDINVRHFLLSNLVRHGDHLLFRIPLDILGQSLQNIAGFPFEGTYSGRTLFIRGSRSRYVLDSYLPTIRKFFPNSQVVTLDAGHWVHVDQQKETLQAVEAFLRHIPIGNNNFNNK</sequence>
<evidence type="ECO:0000259" key="3">
    <source>
        <dbReference type="Pfam" id="PF00561"/>
    </source>
</evidence>
<dbReference type="OrthoDB" id="8119704at2759"/>
<dbReference type="GO" id="GO:0052689">
    <property type="term" value="F:carboxylic ester hydrolase activity"/>
    <property type="evidence" value="ECO:0007669"/>
    <property type="project" value="TreeGrafter"/>
</dbReference>
<accession>A0A0W4ZE55</accession>
<dbReference type="SUPFAM" id="SSF53474">
    <property type="entry name" value="alpha/beta-Hydrolases"/>
    <property type="match status" value="1"/>
</dbReference>
<dbReference type="GO" id="GO:0005739">
    <property type="term" value="C:mitochondrion"/>
    <property type="evidence" value="ECO:0007669"/>
    <property type="project" value="TreeGrafter"/>
</dbReference>
<keyword evidence="2" id="KW-0378">Hydrolase</keyword>
<dbReference type="Pfam" id="PF00561">
    <property type="entry name" value="Abhydrolase_1"/>
    <property type="match status" value="1"/>
</dbReference>
<keyword evidence="5" id="KW-1185">Reference proteome</keyword>
<dbReference type="PANTHER" id="PTHR46118">
    <property type="entry name" value="PROTEIN ABHD11"/>
    <property type="match status" value="1"/>
</dbReference>
<dbReference type="InterPro" id="IPR029058">
    <property type="entry name" value="AB_hydrolase_fold"/>
</dbReference>
<name>A0A0W4ZE55_PNEC8</name>
<dbReference type="EMBL" id="LFVZ01000012">
    <property type="protein sequence ID" value="KTW26656.1"/>
    <property type="molecule type" value="Genomic_DNA"/>
</dbReference>
<protein>
    <recommendedName>
        <fullName evidence="3">AB hydrolase-1 domain-containing protein</fullName>
    </recommendedName>
</protein>
<dbReference type="Proteomes" id="UP000054454">
    <property type="component" value="Unassembled WGS sequence"/>
</dbReference>
<dbReference type="AlphaFoldDB" id="A0A0W4ZE55"/>
<dbReference type="InterPro" id="IPR000073">
    <property type="entry name" value="AB_hydrolase_1"/>
</dbReference>
<feature type="domain" description="AB hydrolase-1" evidence="3">
    <location>
        <begin position="1"/>
        <end position="57"/>
    </location>
</feature>
<dbReference type="Gene3D" id="3.40.50.1820">
    <property type="entry name" value="alpha/beta hydrolase"/>
    <property type="match status" value="1"/>
</dbReference>
<dbReference type="RefSeq" id="XP_018224991.1">
    <property type="nucleotide sequence ID" value="XM_018371197.1"/>
</dbReference>
<evidence type="ECO:0000256" key="1">
    <source>
        <dbReference type="ARBA" id="ARBA00008645"/>
    </source>
</evidence>
<reference evidence="5" key="1">
    <citation type="journal article" date="2016" name="Nat. Commun.">
        <title>Genome analysis of three Pneumocystis species reveals adaptation mechanisms to life exclusively in mammalian hosts.</title>
        <authorList>
            <person name="Ma L."/>
            <person name="Chen Z."/>
            <person name="Huang D.W."/>
            <person name="Kutty G."/>
            <person name="Ishihara M."/>
            <person name="Wang H."/>
            <person name="Abouelleil A."/>
            <person name="Bishop L."/>
            <person name="Davey E."/>
            <person name="Deng R."/>
            <person name="Deng X."/>
            <person name="Fan L."/>
            <person name="Fantoni G."/>
            <person name="Fitzgerald M."/>
            <person name="Gogineni E."/>
            <person name="Goldberg J.M."/>
            <person name="Handley G."/>
            <person name="Hu X."/>
            <person name="Huber C."/>
            <person name="Jiao X."/>
            <person name="Jones K."/>
            <person name="Levin J.Z."/>
            <person name="Liu Y."/>
            <person name="Macdonald P."/>
            <person name="Melnikov A."/>
            <person name="Raley C."/>
            <person name="Sassi M."/>
            <person name="Sherman B.T."/>
            <person name="Song X."/>
            <person name="Sykes S."/>
            <person name="Tran B."/>
            <person name="Walsh L."/>
            <person name="Xia Y."/>
            <person name="Yang J."/>
            <person name="Young S."/>
            <person name="Zeng Q."/>
            <person name="Zheng X."/>
            <person name="Stephens R."/>
            <person name="Nusbaum C."/>
            <person name="Birren B.W."/>
            <person name="Azadi P."/>
            <person name="Lempicki R.A."/>
            <person name="Cuomo C.A."/>
            <person name="Kovacs J.A."/>
        </authorList>
    </citation>
    <scope>NUCLEOTIDE SEQUENCE [LARGE SCALE GENOMIC DNA]</scope>
    <source>
        <strain evidence="5">B80</strain>
    </source>
</reference>
<gene>
    <name evidence="4" type="ORF">T552_02665</name>
</gene>
<evidence type="ECO:0000313" key="4">
    <source>
        <dbReference type="EMBL" id="KTW26656.1"/>
    </source>
</evidence>
<comment type="caution">
    <text evidence="4">The sequence shown here is derived from an EMBL/GenBank/DDBJ whole genome shotgun (WGS) entry which is preliminary data.</text>
</comment>
<organism evidence="4 5">
    <name type="scientific">Pneumocystis carinii (strain B80)</name>
    <name type="common">Rat pneumocystis pneumonia agent</name>
    <name type="synonym">Pneumocystis carinii f. sp. carinii</name>
    <dbReference type="NCBI Taxonomy" id="1408658"/>
    <lineage>
        <taxon>Eukaryota</taxon>
        <taxon>Fungi</taxon>
        <taxon>Dikarya</taxon>
        <taxon>Ascomycota</taxon>
        <taxon>Taphrinomycotina</taxon>
        <taxon>Pneumocystomycetes</taxon>
        <taxon>Pneumocystaceae</taxon>
        <taxon>Pneumocystis</taxon>
    </lineage>
</organism>
<evidence type="ECO:0000256" key="2">
    <source>
        <dbReference type="ARBA" id="ARBA00022801"/>
    </source>
</evidence>
<dbReference type="PANTHER" id="PTHR46118:SF4">
    <property type="entry name" value="PROTEIN ABHD11"/>
    <property type="match status" value="1"/>
</dbReference>
<dbReference type="GeneID" id="28937400"/>